<organism evidence="1 2">
    <name type="scientific">Portunus trituberculatus</name>
    <name type="common">Swimming crab</name>
    <name type="synonym">Neptunus trituberculatus</name>
    <dbReference type="NCBI Taxonomy" id="210409"/>
    <lineage>
        <taxon>Eukaryota</taxon>
        <taxon>Metazoa</taxon>
        <taxon>Ecdysozoa</taxon>
        <taxon>Arthropoda</taxon>
        <taxon>Crustacea</taxon>
        <taxon>Multicrustacea</taxon>
        <taxon>Malacostraca</taxon>
        <taxon>Eumalacostraca</taxon>
        <taxon>Eucarida</taxon>
        <taxon>Decapoda</taxon>
        <taxon>Pleocyemata</taxon>
        <taxon>Brachyura</taxon>
        <taxon>Eubrachyura</taxon>
        <taxon>Portunoidea</taxon>
        <taxon>Portunidae</taxon>
        <taxon>Portuninae</taxon>
        <taxon>Portunus</taxon>
    </lineage>
</organism>
<proteinExistence type="predicted"/>
<reference evidence="1 2" key="1">
    <citation type="submission" date="2019-05" db="EMBL/GenBank/DDBJ databases">
        <title>Another draft genome of Portunus trituberculatus and its Hox gene families provides insights of decapod evolution.</title>
        <authorList>
            <person name="Jeong J.-H."/>
            <person name="Song I."/>
            <person name="Kim S."/>
            <person name="Choi T."/>
            <person name="Kim D."/>
            <person name="Ryu S."/>
            <person name="Kim W."/>
        </authorList>
    </citation>
    <scope>NUCLEOTIDE SEQUENCE [LARGE SCALE GENOMIC DNA]</scope>
    <source>
        <tissue evidence="1">Muscle</tissue>
    </source>
</reference>
<dbReference type="Proteomes" id="UP000324222">
    <property type="component" value="Unassembled WGS sequence"/>
</dbReference>
<dbReference type="AlphaFoldDB" id="A0A5B7GMF8"/>
<evidence type="ECO:0000313" key="1">
    <source>
        <dbReference type="EMBL" id="MPC58683.1"/>
    </source>
</evidence>
<accession>A0A5B7GMF8</accession>
<gene>
    <name evidence="1" type="ORF">E2C01_052690</name>
</gene>
<keyword evidence="2" id="KW-1185">Reference proteome</keyword>
<evidence type="ECO:0000313" key="2">
    <source>
        <dbReference type="Proteomes" id="UP000324222"/>
    </source>
</evidence>
<protein>
    <submittedName>
        <fullName evidence="1">Uncharacterized protein</fullName>
    </submittedName>
</protein>
<dbReference type="EMBL" id="VSRR010015898">
    <property type="protein sequence ID" value="MPC58683.1"/>
    <property type="molecule type" value="Genomic_DNA"/>
</dbReference>
<sequence>MFPFVSHNSRGPVTACPLETTLLHTKQHALTTHTHTLHVKFKIQNEMSLGRTALSVVTQNILTPPLTFSSLTSATFAVLDLNFQSVEHHLSSTEPHLLFLTET</sequence>
<name>A0A5B7GMF8_PORTR</name>
<comment type="caution">
    <text evidence="1">The sequence shown here is derived from an EMBL/GenBank/DDBJ whole genome shotgun (WGS) entry which is preliminary data.</text>
</comment>